<dbReference type="Gene3D" id="1.10.10.10">
    <property type="entry name" value="Winged helix-like DNA-binding domain superfamily/Winged helix DNA-binding domain"/>
    <property type="match status" value="1"/>
</dbReference>
<dbReference type="PROSITE" id="PS51755">
    <property type="entry name" value="OMPR_PHOB"/>
    <property type="match status" value="1"/>
</dbReference>
<dbReference type="Gene3D" id="6.10.250.690">
    <property type="match status" value="1"/>
</dbReference>
<dbReference type="RefSeq" id="WP_093519446.1">
    <property type="nucleotide sequence ID" value="NZ_FOSK01000005.1"/>
</dbReference>
<dbReference type="Pfam" id="PF00072">
    <property type="entry name" value="Response_reg"/>
    <property type="match status" value="1"/>
</dbReference>
<feature type="modified residue" description="4-aspartylphosphate" evidence="2">
    <location>
        <position position="51"/>
    </location>
</feature>
<dbReference type="InterPro" id="IPR039420">
    <property type="entry name" value="WalR-like"/>
</dbReference>
<keyword evidence="2" id="KW-0597">Phosphoprotein</keyword>
<dbReference type="Proteomes" id="UP000199598">
    <property type="component" value="Unassembled WGS sequence"/>
</dbReference>
<protein>
    <submittedName>
        <fullName evidence="6">DNA-binding response regulator, OmpR family, contains REC and winged-helix (WHTH) domain</fullName>
    </submittedName>
</protein>
<evidence type="ECO:0000256" key="3">
    <source>
        <dbReference type="PROSITE-ProRule" id="PRU01091"/>
    </source>
</evidence>
<dbReference type="Gene3D" id="3.40.50.2300">
    <property type="match status" value="1"/>
</dbReference>
<dbReference type="Pfam" id="PF00486">
    <property type="entry name" value="Trans_reg_C"/>
    <property type="match status" value="1"/>
</dbReference>
<dbReference type="PANTHER" id="PTHR48111">
    <property type="entry name" value="REGULATOR OF RPOS"/>
    <property type="match status" value="1"/>
</dbReference>
<proteinExistence type="predicted"/>
<keyword evidence="7" id="KW-1185">Reference proteome</keyword>
<dbReference type="InterPro" id="IPR001867">
    <property type="entry name" value="OmpR/PhoB-type_DNA-bd"/>
</dbReference>
<dbReference type="InterPro" id="IPR001789">
    <property type="entry name" value="Sig_transdc_resp-reg_receiver"/>
</dbReference>
<feature type="DNA-binding region" description="OmpR/PhoB-type" evidence="3">
    <location>
        <begin position="127"/>
        <end position="225"/>
    </location>
</feature>
<dbReference type="InterPro" id="IPR016032">
    <property type="entry name" value="Sig_transdc_resp-reg_C-effctor"/>
</dbReference>
<evidence type="ECO:0000259" key="4">
    <source>
        <dbReference type="PROSITE" id="PS50110"/>
    </source>
</evidence>
<evidence type="ECO:0000313" key="6">
    <source>
        <dbReference type="EMBL" id="SFK45786.1"/>
    </source>
</evidence>
<evidence type="ECO:0000256" key="1">
    <source>
        <dbReference type="ARBA" id="ARBA00023125"/>
    </source>
</evidence>
<dbReference type="SUPFAM" id="SSF46894">
    <property type="entry name" value="C-terminal effector domain of the bipartite response regulators"/>
    <property type="match status" value="1"/>
</dbReference>
<comment type="caution">
    <text evidence="6">The sequence shown here is derived from an EMBL/GenBank/DDBJ whole genome shotgun (WGS) entry which is preliminary data.</text>
</comment>
<dbReference type="SMART" id="SM00862">
    <property type="entry name" value="Trans_reg_C"/>
    <property type="match status" value="1"/>
</dbReference>
<dbReference type="EMBL" id="FOSK01000005">
    <property type="protein sequence ID" value="SFK45786.1"/>
    <property type="molecule type" value="Genomic_DNA"/>
</dbReference>
<reference evidence="6 7" key="1">
    <citation type="submission" date="2016-10" db="EMBL/GenBank/DDBJ databases">
        <authorList>
            <person name="Varghese N."/>
            <person name="Submissions S."/>
        </authorList>
    </citation>
    <scope>NUCLEOTIDE SEQUENCE [LARGE SCALE GENOMIC DNA]</scope>
    <source>
        <strain evidence="6 7">DSM 16392</strain>
    </source>
</reference>
<keyword evidence="1 3" id="KW-0238">DNA-binding</keyword>
<dbReference type="SUPFAM" id="SSF52172">
    <property type="entry name" value="CheY-like"/>
    <property type="match status" value="1"/>
</dbReference>
<dbReference type="PROSITE" id="PS50110">
    <property type="entry name" value="RESPONSE_REGULATORY"/>
    <property type="match status" value="1"/>
</dbReference>
<dbReference type="SMART" id="SM00448">
    <property type="entry name" value="REC"/>
    <property type="match status" value="1"/>
</dbReference>
<dbReference type="InterPro" id="IPR036388">
    <property type="entry name" value="WH-like_DNA-bd_sf"/>
</dbReference>
<accession>A0A1I3ZQ43</accession>
<evidence type="ECO:0000313" key="7">
    <source>
        <dbReference type="Proteomes" id="UP000199598"/>
    </source>
</evidence>
<feature type="domain" description="Response regulatory" evidence="4">
    <location>
        <begin position="2"/>
        <end position="116"/>
    </location>
</feature>
<organism evidence="6 7">
    <name type="scientific">Pseudovibrio ascidiaceicola</name>
    <dbReference type="NCBI Taxonomy" id="285279"/>
    <lineage>
        <taxon>Bacteria</taxon>
        <taxon>Pseudomonadati</taxon>
        <taxon>Pseudomonadota</taxon>
        <taxon>Alphaproteobacteria</taxon>
        <taxon>Hyphomicrobiales</taxon>
        <taxon>Stappiaceae</taxon>
        <taxon>Pseudovibrio</taxon>
    </lineage>
</organism>
<dbReference type="InterPro" id="IPR011006">
    <property type="entry name" value="CheY-like_superfamily"/>
</dbReference>
<dbReference type="CDD" id="cd00383">
    <property type="entry name" value="trans_reg_C"/>
    <property type="match status" value="1"/>
</dbReference>
<dbReference type="CDD" id="cd19935">
    <property type="entry name" value="REC_OmpR_CusR-like"/>
    <property type="match status" value="1"/>
</dbReference>
<evidence type="ECO:0000259" key="5">
    <source>
        <dbReference type="PROSITE" id="PS51755"/>
    </source>
</evidence>
<evidence type="ECO:0000256" key="2">
    <source>
        <dbReference type="PROSITE-ProRule" id="PRU00169"/>
    </source>
</evidence>
<dbReference type="PANTHER" id="PTHR48111:SF76">
    <property type="entry name" value="TWO-COMPONENT RESPONSE REGULATOR"/>
    <property type="match status" value="1"/>
</dbReference>
<dbReference type="GO" id="GO:0003677">
    <property type="term" value="F:DNA binding"/>
    <property type="evidence" value="ECO:0007669"/>
    <property type="project" value="UniProtKB-KW"/>
</dbReference>
<feature type="domain" description="OmpR/PhoB-type" evidence="5">
    <location>
        <begin position="127"/>
        <end position="225"/>
    </location>
</feature>
<gene>
    <name evidence="6" type="ORF">SAMN04488518_105182</name>
</gene>
<sequence length="225" mass="25176">MRILLLEDDIEIGTWVEDGLSKAGHVIDWVKDGHDAFLNATTRDYDVIVLDRMTPGLDGLSVLKALRSTKNAVPVLFLTALGSVEDRVEGLDAGGDDYLPKPFAFSELLARVSALGRRPSSNTTDTVSCLEVEKFQLNLLKQQCTRAGQPVPLNAKEFRLFETFIRNKGRVLTKNMLLEKVWDMNFDPTSSVVETHISRLRTKIEKPFGIELIRTIRGAGYILDD</sequence>
<name>A0A1I3ZQ43_9HYPH</name>